<comment type="caution">
    <text evidence="1">The sequence shown here is derived from an EMBL/GenBank/DDBJ whole genome shotgun (WGS) entry which is preliminary data.</text>
</comment>
<protein>
    <submittedName>
        <fullName evidence="1">AMP-dependent synthetase and ligase</fullName>
    </submittedName>
</protein>
<dbReference type="Proteomes" id="UP000288096">
    <property type="component" value="Unassembled WGS sequence"/>
</dbReference>
<accession>A0A401FU81</accession>
<dbReference type="PANTHER" id="PTHR43845">
    <property type="entry name" value="BLR5969 PROTEIN"/>
    <property type="match status" value="1"/>
</dbReference>
<organism evidence="1 2">
    <name type="scientific">Desulfonema ishimotonii</name>
    <dbReference type="NCBI Taxonomy" id="45657"/>
    <lineage>
        <taxon>Bacteria</taxon>
        <taxon>Pseudomonadati</taxon>
        <taxon>Thermodesulfobacteriota</taxon>
        <taxon>Desulfobacteria</taxon>
        <taxon>Desulfobacterales</taxon>
        <taxon>Desulfococcaceae</taxon>
        <taxon>Desulfonema</taxon>
    </lineage>
</organism>
<keyword evidence="2" id="KW-1185">Reference proteome</keyword>
<evidence type="ECO:0000313" key="2">
    <source>
        <dbReference type="Proteomes" id="UP000288096"/>
    </source>
</evidence>
<dbReference type="InterPro" id="IPR045851">
    <property type="entry name" value="AMP-bd_C_sf"/>
</dbReference>
<sequence length="421" mass="47437">MGGHEMPDNMTPDERAQIQLERLQSTLNRAYRNVPFHRNRQNRISEKTGKDPSLLEDLSEISGLPFMARKHLGKHYPYGLFAVPLRDIVRIHTAPGTSANPTVTGYTRQDLLNWREMVSRALMTGGVDSYDILQISLATGLANWGRDYKDGAEALAVGVIPNTPLSPEKQLMVLRDYKTSVLVTTPSEAVRMAGRMFRAGLNPTALNLKRLILVGEPVEQGFREHIEAQLHVDTWLHYGLSEVPGPAIAFECEHRQGLHISDDHFLPEIIDPGTGAVLPEGEAGELVLTSLTTRAFPLIRFRTGDRARLIQEPCKCGRPMIRMEWLEGRTDDMLNVNGVKVHQDQITGRLKDALGFVPTFRHYLRKQPDEKNLLEICIAVNDKLFSDEIKMLERQLRELKTGLSETLGVPVQLRLKEKSSF</sequence>
<reference evidence="2" key="1">
    <citation type="submission" date="2017-11" db="EMBL/GenBank/DDBJ databases">
        <authorList>
            <person name="Watanabe M."/>
            <person name="Kojima H."/>
        </authorList>
    </citation>
    <scope>NUCLEOTIDE SEQUENCE [LARGE SCALE GENOMIC DNA]</scope>
    <source>
        <strain evidence="2">Tokyo 01</strain>
    </source>
</reference>
<dbReference type="SUPFAM" id="SSF56801">
    <property type="entry name" value="Acetyl-CoA synthetase-like"/>
    <property type="match status" value="1"/>
</dbReference>
<keyword evidence="1" id="KW-0436">Ligase</keyword>
<dbReference type="Gene3D" id="3.40.50.12780">
    <property type="entry name" value="N-terminal domain of ligase-like"/>
    <property type="match status" value="1"/>
</dbReference>
<dbReference type="AlphaFoldDB" id="A0A401FU81"/>
<evidence type="ECO:0000313" key="1">
    <source>
        <dbReference type="EMBL" id="GBC60521.1"/>
    </source>
</evidence>
<proteinExistence type="predicted"/>
<dbReference type="InterPro" id="IPR042099">
    <property type="entry name" value="ANL_N_sf"/>
</dbReference>
<dbReference type="Gene3D" id="3.30.300.30">
    <property type="match status" value="1"/>
</dbReference>
<gene>
    <name evidence="1" type="ORF">DENIS_1478</name>
</gene>
<dbReference type="PANTHER" id="PTHR43845:SF1">
    <property type="entry name" value="BLR5969 PROTEIN"/>
    <property type="match status" value="1"/>
</dbReference>
<dbReference type="EMBL" id="BEXT01000001">
    <property type="protein sequence ID" value="GBC60521.1"/>
    <property type="molecule type" value="Genomic_DNA"/>
</dbReference>
<name>A0A401FU81_9BACT</name>
<reference evidence="2" key="2">
    <citation type="submission" date="2019-01" db="EMBL/GenBank/DDBJ databases">
        <title>Genome sequence of Desulfonema ishimotonii strain Tokyo 01.</title>
        <authorList>
            <person name="Fukui M."/>
        </authorList>
    </citation>
    <scope>NUCLEOTIDE SEQUENCE [LARGE SCALE GENOMIC DNA]</scope>
    <source>
        <strain evidence="2">Tokyo 01</strain>
    </source>
</reference>
<dbReference type="GO" id="GO:0016874">
    <property type="term" value="F:ligase activity"/>
    <property type="evidence" value="ECO:0007669"/>
    <property type="project" value="UniProtKB-KW"/>
</dbReference>